<accession>A0ABD5ZK08</accession>
<keyword evidence="1" id="KW-0812">Transmembrane</keyword>
<gene>
    <name evidence="2" type="ORF">ACFQJ4_00615</name>
</gene>
<dbReference type="EMBL" id="JBHTAP010000001">
    <property type="protein sequence ID" value="MFC7233808.1"/>
    <property type="molecule type" value="Genomic_DNA"/>
</dbReference>
<comment type="caution">
    <text evidence="2">The sequence shown here is derived from an EMBL/GenBank/DDBJ whole genome shotgun (WGS) entry which is preliminary data.</text>
</comment>
<keyword evidence="1" id="KW-1133">Transmembrane helix</keyword>
<evidence type="ECO:0000313" key="2">
    <source>
        <dbReference type="EMBL" id="MFC7233808.1"/>
    </source>
</evidence>
<name>A0ABD5ZK08_9EURY</name>
<dbReference type="RefSeq" id="WP_276234803.1">
    <property type="nucleotide sequence ID" value="NZ_CP119802.1"/>
</dbReference>
<dbReference type="AlphaFoldDB" id="A0ABD5ZK08"/>
<sequence>MDLGDTRVRLAAAAVLAAFAAPPALLVTVAALDLSVPPSVVVAALGLPLALITLGLAYVAREVASKPDEPTLVGDELAEKVGMTSEEYRELTEE</sequence>
<keyword evidence="1" id="KW-0472">Membrane</keyword>
<feature type="transmembrane region" description="Helical" evidence="1">
    <location>
        <begin position="36"/>
        <end position="59"/>
    </location>
</feature>
<evidence type="ECO:0000313" key="3">
    <source>
        <dbReference type="Proteomes" id="UP001596398"/>
    </source>
</evidence>
<evidence type="ECO:0000256" key="1">
    <source>
        <dbReference type="SAM" id="Phobius"/>
    </source>
</evidence>
<organism evidence="2 3">
    <name type="scientific">Halosegnis marinus</name>
    <dbReference type="NCBI Taxonomy" id="3034023"/>
    <lineage>
        <taxon>Archaea</taxon>
        <taxon>Methanobacteriati</taxon>
        <taxon>Methanobacteriota</taxon>
        <taxon>Stenosarchaea group</taxon>
        <taxon>Halobacteria</taxon>
        <taxon>Halobacteriales</taxon>
        <taxon>Natronomonadaceae</taxon>
        <taxon>Halosegnis</taxon>
    </lineage>
</organism>
<reference evidence="2 3" key="1">
    <citation type="journal article" date="2019" name="Int. J. Syst. Evol. Microbiol.">
        <title>The Global Catalogue of Microorganisms (GCM) 10K type strain sequencing project: providing services to taxonomists for standard genome sequencing and annotation.</title>
        <authorList>
            <consortium name="The Broad Institute Genomics Platform"/>
            <consortium name="The Broad Institute Genome Sequencing Center for Infectious Disease"/>
            <person name="Wu L."/>
            <person name="Ma J."/>
        </authorList>
    </citation>
    <scope>NUCLEOTIDE SEQUENCE [LARGE SCALE GENOMIC DNA]</scope>
    <source>
        <strain evidence="2 3">DT85</strain>
    </source>
</reference>
<protein>
    <submittedName>
        <fullName evidence="2">Uncharacterized protein</fullName>
    </submittedName>
</protein>
<dbReference type="GeneID" id="79265468"/>
<proteinExistence type="predicted"/>
<dbReference type="Proteomes" id="UP001596398">
    <property type="component" value="Unassembled WGS sequence"/>
</dbReference>
<keyword evidence="3" id="KW-1185">Reference proteome</keyword>